<dbReference type="GO" id="GO:0007154">
    <property type="term" value="P:cell communication"/>
    <property type="evidence" value="ECO:0007669"/>
    <property type="project" value="InterPro"/>
</dbReference>
<evidence type="ECO:0000256" key="5">
    <source>
        <dbReference type="ARBA" id="ARBA00022837"/>
    </source>
</evidence>
<dbReference type="Ensembl" id="ENSPKIT00000041372.1">
    <property type="protein sequence ID" value="ENSPKIP00000016869.1"/>
    <property type="gene ID" value="ENSPKIG00000002942.1"/>
</dbReference>
<dbReference type="Pfam" id="PF00059">
    <property type="entry name" value="Lectin_C"/>
    <property type="match status" value="1"/>
</dbReference>
<dbReference type="Proteomes" id="UP000261540">
    <property type="component" value="Unplaced"/>
</dbReference>
<evidence type="ECO:0000256" key="9">
    <source>
        <dbReference type="SAM" id="MobiDB-lite"/>
    </source>
</evidence>
<dbReference type="PANTHER" id="PTHR45739">
    <property type="entry name" value="MATRIX PROTEIN, PUTATIVE-RELATED"/>
    <property type="match status" value="1"/>
</dbReference>
<dbReference type="SUPFAM" id="SSF56436">
    <property type="entry name" value="C-type lectin-like"/>
    <property type="match status" value="1"/>
</dbReference>
<protein>
    <submittedName>
        <fullName evidence="12">Fras1 related extracellular matrix 1b</fullName>
    </submittedName>
</protein>
<feature type="repeat" description="CSPG" evidence="8">
    <location>
        <begin position="893"/>
        <end position="985"/>
    </location>
</feature>
<dbReference type="CTD" id="557221"/>
<dbReference type="PROSITE" id="PS51854">
    <property type="entry name" value="CSPG"/>
    <property type="match status" value="12"/>
</dbReference>
<dbReference type="SMART" id="SM00237">
    <property type="entry name" value="Calx_beta"/>
    <property type="match status" value="1"/>
</dbReference>
<dbReference type="PROSITE" id="PS50041">
    <property type="entry name" value="C_TYPE_LECTIN_2"/>
    <property type="match status" value="1"/>
</dbReference>
<dbReference type="InterPro" id="IPR051561">
    <property type="entry name" value="FRAS1_ECM"/>
</dbReference>
<dbReference type="InterPro" id="IPR003644">
    <property type="entry name" value="Calx_beta"/>
</dbReference>
<dbReference type="GeneTree" id="ENSGT00940000165098"/>
<feature type="region of interest" description="Disordered" evidence="9">
    <location>
        <begin position="1996"/>
        <end position="2032"/>
    </location>
</feature>
<dbReference type="Gene3D" id="3.10.100.10">
    <property type="entry name" value="Mannose-Binding Protein A, subunit A"/>
    <property type="match status" value="1"/>
</dbReference>
<dbReference type="InterPro" id="IPR016186">
    <property type="entry name" value="C-type_lectin-like/link_sf"/>
</dbReference>
<dbReference type="Pfam" id="PF19309">
    <property type="entry name" value="Frem_N"/>
    <property type="match status" value="1"/>
</dbReference>
<feature type="compositionally biased region" description="Basic and acidic residues" evidence="9">
    <location>
        <begin position="1898"/>
        <end position="1917"/>
    </location>
</feature>
<dbReference type="InterPro" id="IPR001304">
    <property type="entry name" value="C-type_lectin-like"/>
</dbReference>
<feature type="repeat" description="CSPG" evidence="8">
    <location>
        <begin position="416"/>
        <end position="503"/>
    </location>
</feature>
<accession>A0A3B3REP3</accession>
<evidence type="ECO:0000256" key="6">
    <source>
        <dbReference type="ARBA" id="ARBA00022889"/>
    </source>
</evidence>
<evidence type="ECO:0000256" key="1">
    <source>
        <dbReference type="ARBA" id="ARBA00005529"/>
    </source>
</evidence>
<feature type="repeat" description="CSPG" evidence="8">
    <location>
        <begin position="1277"/>
        <end position="1374"/>
    </location>
</feature>
<dbReference type="PANTHER" id="PTHR45739:SF3">
    <property type="entry name" value="FRAS-RELATED EXTRACELLULAR MATRIX PROTEIN 1B PRECURSOR"/>
    <property type="match status" value="1"/>
</dbReference>
<keyword evidence="6" id="KW-0130">Cell adhesion</keyword>
<feature type="compositionally biased region" description="Polar residues" evidence="9">
    <location>
        <begin position="200"/>
        <end position="209"/>
    </location>
</feature>
<dbReference type="InterPro" id="IPR038081">
    <property type="entry name" value="CalX-like_sf"/>
</dbReference>
<name>A0A3B3REP3_9TELE</name>
<evidence type="ECO:0000256" key="10">
    <source>
        <dbReference type="SAM" id="SignalP"/>
    </source>
</evidence>
<dbReference type="Pfam" id="PF16184">
    <property type="entry name" value="Cadherin_3"/>
    <property type="match status" value="11"/>
</dbReference>
<keyword evidence="3 10" id="KW-0732">Signal</keyword>
<feature type="compositionally biased region" description="Basic and acidic residues" evidence="9">
    <location>
        <begin position="2015"/>
        <end position="2026"/>
    </location>
</feature>
<dbReference type="GO" id="GO:0046872">
    <property type="term" value="F:metal ion binding"/>
    <property type="evidence" value="ECO:0007669"/>
    <property type="project" value="UniProtKB-KW"/>
</dbReference>
<evidence type="ECO:0000256" key="8">
    <source>
        <dbReference type="PROSITE-ProRule" id="PRU01201"/>
    </source>
</evidence>
<evidence type="ECO:0000259" key="11">
    <source>
        <dbReference type="PROSITE" id="PS50041"/>
    </source>
</evidence>
<feature type="domain" description="C-type lectin" evidence="11">
    <location>
        <begin position="2039"/>
        <end position="2145"/>
    </location>
</feature>
<dbReference type="InterPro" id="IPR016187">
    <property type="entry name" value="CTDL_fold"/>
</dbReference>
<keyword evidence="5" id="KW-0106">Calcium</keyword>
<evidence type="ECO:0000256" key="4">
    <source>
        <dbReference type="ARBA" id="ARBA00022737"/>
    </source>
</evidence>
<dbReference type="OrthoDB" id="430044at2759"/>
<feature type="repeat" description="CSPG" evidence="8">
    <location>
        <begin position="1148"/>
        <end position="1256"/>
    </location>
</feature>
<feature type="repeat" description="CSPG" evidence="8">
    <location>
        <begin position="1395"/>
        <end position="1487"/>
    </location>
</feature>
<organism evidence="12 13">
    <name type="scientific">Paramormyrops kingsleyae</name>
    <dbReference type="NCBI Taxonomy" id="1676925"/>
    <lineage>
        <taxon>Eukaryota</taxon>
        <taxon>Metazoa</taxon>
        <taxon>Chordata</taxon>
        <taxon>Craniata</taxon>
        <taxon>Vertebrata</taxon>
        <taxon>Euteleostomi</taxon>
        <taxon>Actinopterygii</taxon>
        <taxon>Neopterygii</taxon>
        <taxon>Teleostei</taxon>
        <taxon>Osteoglossocephala</taxon>
        <taxon>Osteoglossomorpha</taxon>
        <taxon>Osteoglossiformes</taxon>
        <taxon>Mormyridae</taxon>
        <taxon>Paramormyrops</taxon>
    </lineage>
</organism>
<keyword evidence="2" id="KW-0479">Metal-binding</keyword>
<dbReference type="Gene3D" id="2.60.40.2030">
    <property type="match status" value="1"/>
</dbReference>
<keyword evidence="7" id="KW-0325">Glycoprotein</keyword>
<dbReference type="SUPFAM" id="SSF141072">
    <property type="entry name" value="CalX-like"/>
    <property type="match status" value="1"/>
</dbReference>
<feature type="repeat" description="CSPG" evidence="8">
    <location>
        <begin position="643"/>
        <end position="757"/>
    </location>
</feature>
<feature type="chain" id="PRO_5017321531" evidence="10">
    <location>
        <begin position="23"/>
        <end position="2165"/>
    </location>
</feature>
<feature type="repeat" description="CSPG" evidence="8">
    <location>
        <begin position="1629"/>
        <end position="1726"/>
    </location>
</feature>
<keyword evidence="13" id="KW-1185">Reference proteome</keyword>
<dbReference type="InterPro" id="IPR045658">
    <property type="entry name" value="FRAS1-rel_N"/>
</dbReference>
<evidence type="ECO:0000256" key="3">
    <source>
        <dbReference type="ARBA" id="ARBA00022729"/>
    </source>
</evidence>
<proteinExistence type="inferred from homology"/>
<feature type="repeat" description="CSPG" evidence="8">
    <location>
        <begin position="297"/>
        <end position="391"/>
    </location>
</feature>
<comment type="similarity">
    <text evidence="1">Belongs to the FRAS1 family.</text>
</comment>
<feature type="signal peptide" evidence="10">
    <location>
        <begin position="1"/>
        <end position="22"/>
    </location>
</feature>
<evidence type="ECO:0000313" key="12">
    <source>
        <dbReference type="Ensembl" id="ENSPKIP00000016869.1"/>
    </source>
</evidence>
<keyword evidence="4" id="KW-0677">Repeat</keyword>
<reference evidence="12" key="1">
    <citation type="submission" date="2025-08" db="UniProtKB">
        <authorList>
            <consortium name="Ensembl"/>
        </authorList>
    </citation>
    <scope>IDENTIFICATION</scope>
</reference>
<dbReference type="STRING" id="1676925.ENSPKIP00000016869"/>
<dbReference type="InterPro" id="IPR039005">
    <property type="entry name" value="CSPG_rpt"/>
</dbReference>
<dbReference type="GO" id="GO:0007155">
    <property type="term" value="P:cell adhesion"/>
    <property type="evidence" value="ECO:0007669"/>
    <property type="project" value="UniProtKB-KW"/>
</dbReference>
<evidence type="ECO:0000256" key="2">
    <source>
        <dbReference type="ARBA" id="ARBA00022723"/>
    </source>
</evidence>
<dbReference type="GO" id="GO:0016020">
    <property type="term" value="C:membrane"/>
    <property type="evidence" value="ECO:0007669"/>
    <property type="project" value="InterPro"/>
</dbReference>
<evidence type="ECO:0000313" key="13">
    <source>
        <dbReference type="Proteomes" id="UP000261540"/>
    </source>
</evidence>
<reference evidence="12" key="2">
    <citation type="submission" date="2025-09" db="UniProtKB">
        <authorList>
            <consortium name="Ensembl"/>
        </authorList>
    </citation>
    <scope>IDENTIFICATION</scope>
</reference>
<feature type="repeat" description="CSPG" evidence="8">
    <location>
        <begin position="1508"/>
        <end position="1598"/>
    </location>
</feature>
<feature type="region of interest" description="Disordered" evidence="9">
    <location>
        <begin position="192"/>
        <end position="217"/>
    </location>
</feature>
<dbReference type="Pfam" id="PF03160">
    <property type="entry name" value="Calx-beta"/>
    <property type="match status" value="1"/>
</dbReference>
<feature type="region of interest" description="Disordered" evidence="9">
    <location>
        <begin position="1850"/>
        <end position="1946"/>
    </location>
</feature>
<feature type="repeat" description="CSPG" evidence="8">
    <location>
        <begin position="1025"/>
        <end position="1127"/>
    </location>
</feature>
<dbReference type="CDD" id="cd00037">
    <property type="entry name" value="CLECT"/>
    <property type="match status" value="1"/>
</dbReference>
<dbReference type="KEGG" id="pki:111844612"/>
<feature type="repeat" description="CSPG" evidence="8">
    <location>
        <begin position="524"/>
        <end position="618"/>
    </location>
</feature>
<evidence type="ECO:0000256" key="7">
    <source>
        <dbReference type="ARBA" id="ARBA00023180"/>
    </source>
</evidence>
<dbReference type="GO" id="GO:0009653">
    <property type="term" value="P:anatomical structure morphogenesis"/>
    <property type="evidence" value="ECO:0007669"/>
    <property type="project" value="TreeGrafter"/>
</dbReference>
<dbReference type="SMART" id="SM00034">
    <property type="entry name" value="CLECT"/>
    <property type="match status" value="1"/>
</dbReference>
<feature type="repeat" description="CSPG" evidence="8">
    <location>
        <begin position="779"/>
        <end position="870"/>
    </location>
</feature>
<sequence>MEMFLLWRGFSSLLGLFPLCWAQSLVQLNVGLQVGRGQFVYVTGEDLRFDVQYNVTSCKVEVVMNEPVTQRVGVFTPQVFDCHFLPDEVKYTHNGSPLLQEDTVMLRIYRFTDSETFIEPVSVRVRVVEPHNSLIKFGSVPVEVQKFYGLSNTLDSRVLTFQNRPGYICNVRLLTSETNMPALGQLVTDDSVSTVPTTDMEQTPTSNTGPRRGRQTGLLCPGNKPCARNAKEVNFLKVNCEEFLNSHFKYQHLSPPSPETDYIPIRVELRDHSSRALLEAESVWIPVLIRGALQNQPPHAAFMSMFILEVDQFILTPMTTAALDAKDDETPQAQLVFNVTKPPSEGYITHLEDHTKPITSFTWQDLHEMKIAYQPPNCSHTGRRNYEVEFQAIDSTFVPSPAIMVHFSVRTAETNAPRVSWNMGMDLLEGQSRPITWENLQIVDSDNIGAVYLVAVEGPLHGQLSVRGGKGFMFKVHDLHEGVVVYHHSDSDTTRDHIVFRITDGQHSIRHRFPINILPKDDTPPILINNMALEVPEGGSLLLEEYMLLASDLDSSDDYILYQILTAPRAGEVIRRSSPQLPGVLVTSFLQRDLLLGLIYYRHLGDEVFEDSFDFILSDSHQPPNLSQRHTVVVHVSPVKDQLPHEVPGVVRSVTVKETEVIHLTQSHLHFRDPESPDTDLIYSITRPCFSPTAAWLADAGRLFYADSALSMKKDPALPVLKTFTQHAVNHLKVGYMPPLEDIGPEPIFVQFVFSVSDQQGGALSGLVFNITVTPVDNQPPEIFVNLLRLEEGGGVFLTEEHILVRDADSRGDQLLVRLRTAPEHGRVELQGVPLTEGYSFTIQDLRMLRVRYIHDDSETLEDAIGFTATDGTNSADGRLPVQILPVNDQPPLLGLGLRSGLTCKEGGRVQITGENLFATDADSDDARLSYMLVREPALGEIQRGGVMVDKFTQQDVIQELIFYVHTGGEIGPHPVSDPVTLIVSDGEAGAPEGCCHGDAPPVPLHGFLPVYDLNITVLPVNNQAPVITIGHMFMVDEGSVACLCGGFLGATDADSPQDQLLFSLDLPPEHGFIENTLPSPGFEKSNAGLGVVSFSFPHLSAGYINYVQARHRGVEATVDRFVVRVSDGVQKSAPVPFYVIINPTNDEEPSLLLGNFSVAEGGMKDLGPDLLDAVDLDVPADTLTFSVLVPPAHGMLLNGIYGLQMSRYLEMEQGLLQRTLLVKSFTIQQLRQGMKIIYMHDDTETFKDAFSMQLTDGIRAVQGTAHVRVLPVNDEKPWLRRNTGLELVAADRRVISSVLLEVEDADTPAHELLYVLSAGPRFGQLQLKVGAGWTDLRSGQNFTQEDVEMNRLWYQQTATQGLRGHDGFRFHLSDGDHMSAPHSFVISLQAMARGDLTLVTRPVTLTEGERAVLTTDVLMAADGVDRAEELVYVVLVPPEHGQLHTVQNPGVPLDTFTQLDVAALRVCYTHDNSRMASQDAFSFVISNGVASKNGTLLFLIRHGDRIPPTLTNNKGLRLTEGAVVPISPDALELTDPDTAAENLTYTLTQQPQHGKLLLRGHPLSQPRFTQADINNWDLTYQHQSGPAQADKFSFLPSDGTNTGFLQYGQLTEEAVTFTIQVEFVDRKPPGLVTKRIASVVENFPGGKQGIYITSRDLRASDPDSPDQELQFIILRPPHFGHLENTLTGGYIKGRFTQQDLNQRAVLYVIWPSVQGTEDSFEFQVSDPAGNSMPPEVLEVKWSRVEFSVTCFRVCENVGMLALQVTRTGNSVDPAYTGIQVENGTAKIGKDFTHSSANLIQFDPGVNVKTWNIYIKDDGLEETNEKFQVVLKGQKNTVLGQKNRTTIEIVDPRGGYCDPHELLPDDGEERSAPAAPAAPPSVHSGPSQHADPLIPDPDADHWENYRPRGDVPDKHGFPEGGEPLQDQPVRRPQTALGRHGHVVHPSGVELRNGETIWTFHGINPARPEGRNLLGVQSAPQVHPELEIMPIWSWSSHHHRDQGSETAGGGQSPPRTRLEGLTKKTEDSPADMCPSGWTARESRCFILSHSRTTWSSAQHTCTLLFNSNLTSVHSKQDMAWLWKFARKQPFWIGLTGYRGQWAWTDGNSLTFSRLKKQSSTEFHSQDRLGLQCVLVQNQKKWTPMNCTTGPEYKYICTVPAQNVPQQ</sequence>